<dbReference type="GO" id="GO:0016853">
    <property type="term" value="F:isomerase activity"/>
    <property type="evidence" value="ECO:0007669"/>
    <property type="project" value="UniProtKB-KW"/>
</dbReference>
<dbReference type="InterPro" id="IPR003719">
    <property type="entry name" value="Phenazine_PhzF-like"/>
</dbReference>
<dbReference type="PANTHER" id="PTHR13774:SF17">
    <property type="entry name" value="PHENAZINE BIOSYNTHESIS-LIKE DOMAIN-CONTAINING PROTEIN"/>
    <property type="match status" value="1"/>
</dbReference>
<reference evidence="3" key="1">
    <citation type="submission" date="2023-04" db="EMBL/GenBank/DDBJ databases">
        <title>Comparative genomic analysis of Cohnella hashimotonis sp. nov., isolated from the International Space Station.</title>
        <authorList>
            <person name="Venkateswaran K."/>
            <person name="Simpson A."/>
        </authorList>
    </citation>
    <scope>NUCLEOTIDE SEQUENCE</scope>
    <source>
        <strain evidence="3">F6_2S_P_1</strain>
    </source>
</reference>
<accession>A0ABT6T9Z4</accession>
<keyword evidence="4" id="KW-1185">Reference proteome</keyword>
<evidence type="ECO:0000313" key="4">
    <source>
        <dbReference type="Proteomes" id="UP001161691"/>
    </source>
</evidence>
<protein>
    <submittedName>
        <fullName evidence="3">PhzF family phenazine biosynthesis isomerase</fullName>
    </submittedName>
</protein>
<dbReference type="RefSeq" id="WP_282906643.1">
    <property type="nucleotide sequence ID" value="NZ_JAGRPV010000001.1"/>
</dbReference>
<comment type="similarity">
    <text evidence="1">Belongs to the PhzF family.</text>
</comment>
<evidence type="ECO:0000313" key="3">
    <source>
        <dbReference type="EMBL" id="MDI4643589.1"/>
    </source>
</evidence>
<proteinExistence type="inferred from homology"/>
<dbReference type="Proteomes" id="UP001161691">
    <property type="component" value="Unassembled WGS sequence"/>
</dbReference>
<evidence type="ECO:0000256" key="2">
    <source>
        <dbReference type="ARBA" id="ARBA00023235"/>
    </source>
</evidence>
<dbReference type="SUPFAM" id="SSF54506">
    <property type="entry name" value="Diaminopimelate epimerase-like"/>
    <property type="match status" value="1"/>
</dbReference>
<evidence type="ECO:0000256" key="1">
    <source>
        <dbReference type="ARBA" id="ARBA00008270"/>
    </source>
</evidence>
<dbReference type="PIRSF" id="PIRSF016184">
    <property type="entry name" value="PhzC_PhzF"/>
    <property type="match status" value="1"/>
</dbReference>
<dbReference type="EMBL" id="JAGRPV010000001">
    <property type="protein sequence ID" value="MDI4643589.1"/>
    <property type="molecule type" value="Genomic_DNA"/>
</dbReference>
<comment type="caution">
    <text evidence="3">The sequence shown here is derived from an EMBL/GenBank/DDBJ whole genome shotgun (WGS) entry which is preliminary data.</text>
</comment>
<sequence length="311" mass="34504">MREVTVYHYDAFSRIPNKGNPAGVVLDGEMLTAEQMLEAARKVGFNETAFPLPSDAADLRIRYFTQGHEINLCGHATMATLYALKTRSMLGDKRNLTIETKAGILPIRFDATNELYITMRQAAPQFQAFKGSLEELALSMGIGERDIETEWPTIYGSTGTWTLLVPIKTLSAFKRMKPDNKQFPFILKEMPNASVHPFCFETHDSRADMHARHFSSPFSGTVEDPVTGTASGVMGAYYAKYIKPEPELNLLIEQGQELGKDGSVSVTVVNGEQIDMTGTAVYVNEFKIKLAEVPLLKNEQSERNDALGLVV</sequence>
<organism evidence="3 4">
    <name type="scientific">Cohnella hashimotonis</name>
    <dbReference type="NCBI Taxonomy" id="2826895"/>
    <lineage>
        <taxon>Bacteria</taxon>
        <taxon>Bacillati</taxon>
        <taxon>Bacillota</taxon>
        <taxon>Bacilli</taxon>
        <taxon>Bacillales</taxon>
        <taxon>Paenibacillaceae</taxon>
        <taxon>Cohnella</taxon>
    </lineage>
</organism>
<dbReference type="NCBIfam" id="TIGR00654">
    <property type="entry name" value="PhzF_family"/>
    <property type="match status" value="1"/>
</dbReference>
<keyword evidence="2 3" id="KW-0413">Isomerase</keyword>
<dbReference type="Gene3D" id="3.10.310.10">
    <property type="entry name" value="Diaminopimelate Epimerase, Chain A, domain 1"/>
    <property type="match status" value="2"/>
</dbReference>
<name>A0ABT6T9Z4_9BACL</name>
<dbReference type="Pfam" id="PF02567">
    <property type="entry name" value="PhzC-PhzF"/>
    <property type="match status" value="1"/>
</dbReference>
<dbReference type="PANTHER" id="PTHR13774">
    <property type="entry name" value="PHENAZINE BIOSYNTHESIS PROTEIN"/>
    <property type="match status" value="1"/>
</dbReference>
<gene>
    <name evidence="3" type="ORF">KB449_01395</name>
</gene>